<gene>
    <name evidence="2" type="ORF">MWH26_05245</name>
</gene>
<protein>
    <submittedName>
        <fullName evidence="2">Uncharacterized protein</fullName>
    </submittedName>
</protein>
<evidence type="ECO:0000256" key="1">
    <source>
        <dbReference type="SAM" id="SignalP"/>
    </source>
</evidence>
<keyword evidence="3" id="KW-1185">Reference proteome</keyword>
<dbReference type="EMBL" id="CP095848">
    <property type="protein sequence ID" value="UPL50314.1"/>
    <property type="molecule type" value="Genomic_DNA"/>
</dbReference>
<evidence type="ECO:0000313" key="2">
    <source>
        <dbReference type="EMBL" id="UPL50314.1"/>
    </source>
</evidence>
<reference evidence="2 3" key="1">
    <citation type="submission" date="2022-04" db="EMBL/GenBank/DDBJ databases">
        <title>Hymenobacter sp. isolated from the air.</title>
        <authorList>
            <person name="Won M."/>
            <person name="Lee C.-M."/>
            <person name="Woen H.-Y."/>
            <person name="Kwon S.-W."/>
        </authorList>
    </citation>
    <scope>NUCLEOTIDE SEQUENCE [LARGE SCALE GENOMIC DNA]</scope>
    <source>
        <strain evidence="3">5516 S-25</strain>
    </source>
</reference>
<sequence length="245" mass="25460">MKALLTAGLTLCATPLLAQEADLPLPTATHSAENVMRVAAYGTAGRVPGYYRYAAAGLGLARRNRWRYPDAEYDSDFTLGLRVGAGQQQALTGSAATGHPLWGVNPYVAADGRFFGAGLGVWIGRLGDYRAEGQKPGRVVPQLRARAGQVTGWHGVLTYANEFGGLGNPFLQLGGAYGGLLPSGRLRLEVGAAITTLALPEQEVGVYAEAGLRGAVGEGGLYLQLPIAPDGAGQVGVYMVFGGSN</sequence>
<proteinExistence type="predicted"/>
<feature type="signal peptide" evidence="1">
    <location>
        <begin position="1"/>
        <end position="18"/>
    </location>
</feature>
<dbReference type="Proteomes" id="UP000829647">
    <property type="component" value="Chromosome"/>
</dbReference>
<name>A0ABY4JEE6_9BACT</name>
<dbReference type="RefSeq" id="WP_247976352.1">
    <property type="nucleotide sequence ID" value="NZ_CP095848.1"/>
</dbReference>
<feature type="chain" id="PRO_5046957999" evidence="1">
    <location>
        <begin position="19"/>
        <end position="245"/>
    </location>
</feature>
<organism evidence="2 3">
    <name type="scientific">Hymenobacter sublimis</name>
    <dbReference type="NCBI Taxonomy" id="2933777"/>
    <lineage>
        <taxon>Bacteria</taxon>
        <taxon>Pseudomonadati</taxon>
        <taxon>Bacteroidota</taxon>
        <taxon>Cytophagia</taxon>
        <taxon>Cytophagales</taxon>
        <taxon>Hymenobacteraceae</taxon>
        <taxon>Hymenobacter</taxon>
    </lineage>
</organism>
<keyword evidence="1" id="KW-0732">Signal</keyword>
<evidence type="ECO:0000313" key="3">
    <source>
        <dbReference type="Proteomes" id="UP000829647"/>
    </source>
</evidence>
<accession>A0ABY4JEE6</accession>